<keyword evidence="1 5" id="KW-0489">Methyltransferase</keyword>
<evidence type="ECO:0000259" key="4">
    <source>
        <dbReference type="Pfam" id="PF13649"/>
    </source>
</evidence>
<dbReference type="Gene3D" id="3.40.50.150">
    <property type="entry name" value="Vaccinia Virus protein VP39"/>
    <property type="match status" value="1"/>
</dbReference>
<dbReference type="InterPro" id="IPR041698">
    <property type="entry name" value="Methyltransf_25"/>
</dbReference>
<evidence type="ECO:0000313" key="6">
    <source>
        <dbReference type="Proteomes" id="UP000579945"/>
    </source>
</evidence>
<keyword evidence="2 5" id="KW-0808">Transferase</keyword>
<dbReference type="GO" id="GO:0032259">
    <property type="term" value="P:methylation"/>
    <property type="evidence" value="ECO:0007669"/>
    <property type="project" value="UniProtKB-KW"/>
</dbReference>
<name>A0A7W5YS11_9ACTN</name>
<dbReference type="GeneID" id="95393753"/>
<dbReference type="Proteomes" id="UP000579945">
    <property type="component" value="Unassembled WGS sequence"/>
</dbReference>
<dbReference type="SUPFAM" id="SSF53335">
    <property type="entry name" value="S-adenosyl-L-methionine-dependent methyltransferases"/>
    <property type="match status" value="1"/>
</dbReference>
<dbReference type="RefSeq" id="WP_183657985.1">
    <property type="nucleotide sequence ID" value="NZ_BAAAXX010000013.1"/>
</dbReference>
<evidence type="ECO:0000313" key="5">
    <source>
        <dbReference type="EMBL" id="MBB3731677.1"/>
    </source>
</evidence>
<dbReference type="EMBL" id="JACIBV010000001">
    <property type="protein sequence ID" value="MBB3731677.1"/>
    <property type="molecule type" value="Genomic_DNA"/>
</dbReference>
<keyword evidence="6" id="KW-1185">Reference proteome</keyword>
<accession>A0A7W5YS11</accession>
<dbReference type="Pfam" id="PF13649">
    <property type="entry name" value="Methyltransf_25"/>
    <property type="match status" value="1"/>
</dbReference>
<dbReference type="PANTHER" id="PTHR43464">
    <property type="entry name" value="METHYLTRANSFERASE"/>
    <property type="match status" value="1"/>
</dbReference>
<dbReference type="GO" id="GO:0008168">
    <property type="term" value="F:methyltransferase activity"/>
    <property type="evidence" value="ECO:0007669"/>
    <property type="project" value="UniProtKB-KW"/>
</dbReference>
<sequence length="223" mass="24426">MTHALLPSPEPGSALDVVRVWDARADRYLELFRHELDGKPFDQEVLAEFAGRVGDGGRVCDAGCGPCGHVTAMLAERGLDVLGIDLSPRCVELAGREQPGCRFEVMDQRDIRPRTPGDLLDGLVSYYSLHDQPKRGLAGTLASWAAVIRPGGQLLVVAKEGTSDGVIDDPLGSDLRVYWAEFTEHDLRQAVEAAGFHVDDLTTRGAYDDEIPTRRIYLSATRR</sequence>
<keyword evidence="3" id="KW-0949">S-adenosyl-L-methionine</keyword>
<dbReference type="AlphaFoldDB" id="A0A7W5YS11"/>
<protein>
    <submittedName>
        <fullName evidence="5">SAM-dependent methyltransferase</fullName>
    </submittedName>
</protein>
<comment type="caution">
    <text evidence="5">The sequence shown here is derived from an EMBL/GenBank/DDBJ whole genome shotgun (WGS) entry which is preliminary data.</text>
</comment>
<reference evidence="5 6" key="1">
    <citation type="submission" date="2020-08" db="EMBL/GenBank/DDBJ databases">
        <title>Sequencing the genomes of 1000 actinobacteria strains.</title>
        <authorList>
            <person name="Klenk H.-P."/>
        </authorList>
    </citation>
    <scope>NUCLEOTIDE SEQUENCE [LARGE SCALE GENOMIC DNA]</scope>
    <source>
        <strain evidence="5 6">DSM 44320</strain>
    </source>
</reference>
<dbReference type="CDD" id="cd02440">
    <property type="entry name" value="AdoMet_MTases"/>
    <property type="match status" value="1"/>
</dbReference>
<dbReference type="InterPro" id="IPR029063">
    <property type="entry name" value="SAM-dependent_MTases_sf"/>
</dbReference>
<proteinExistence type="predicted"/>
<dbReference type="PANTHER" id="PTHR43464:SF19">
    <property type="entry name" value="UBIQUINONE BIOSYNTHESIS O-METHYLTRANSFERASE, MITOCHONDRIAL"/>
    <property type="match status" value="1"/>
</dbReference>
<evidence type="ECO:0000256" key="3">
    <source>
        <dbReference type="ARBA" id="ARBA00022691"/>
    </source>
</evidence>
<organism evidence="5 6">
    <name type="scientific">Nonomuraea dietziae</name>
    <dbReference type="NCBI Taxonomy" id="65515"/>
    <lineage>
        <taxon>Bacteria</taxon>
        <taxon>Bacillati</taxon>
        <taxon>Actinomycetota</taxon>
        <taxon>Actinomycetes</taxon>
        <taxon>Streptosporangiales</taxon>
        <taxon>Streptosporangiaceae</taxon>
        <taxon>Nonomuraea</taxon>
    </lineage>
</organism>
<evidence type="ECO:0000256" key="2">
    <source>
        <dbReference type="ARBA" id="ARBA00022679"/>
    </source>
</evidence>
<evidence type="ECO:0000256" key="1">
    <source>
        <dbReference type="ARBA" id="ARBA00022603"/>
    </source>
</evidence>
<gene>
    <name evidence="5" type="ORF">FHR33_007537</name>
</gene>
<feature type="domain" description="Methyltransferase" evidence="4">
    <location>
        <begin position="59"/>
        <end position="152"/>
    </location>
</feature>